<dbReference type="EMBL" id="CM029040">
    <property type="protein sequence ID" value="KAG2634163.1"/>
    <property type="molecule type" value="Genomic_DNA"/>
</dbReference>
<feature type="compositionally biased region" description="Basic and acidic residues" evidence="1">
    <location>
        <begin position="28"/>
        <end position="39"/>
    </location>
</feature>
<gene>
    <name evidence="2" type="ORF">PVAP13_2NG533106</name>
</gene>
<evidence type="ECO:0000313" key="3">
    <source>
        <dbReference type="Proteomes" id="UP000823388"/>
    </source>
</evidence>
<comment type="caution">
    <text evidence="2">The sequence shown here is derived from an EMBL/GenBank/DDBJ whole genome shotgun (WGS) entry which is preliminary data.</text>
</comment>
<protein>
    <submittedName>
        <fullName evidence="2">Uncharacterized protein</fullName>
    </submittedName>
</protein>
<dbReference type="AlphaFoldDB" id="A0A8T0VNR7"/>
<organism evidence="2 3">
    <name type="scientific">Panicum virgatum</name>
    <name type="common">Blackwell switchgrass</name>
    <dbReference type="NCBI Taxonomy" id="38727"/>
    <lineage>
        <taxon>Eukaryota</taxon>
        <taxon>Viridiplantae</taxon>
        <taxon>Streptophyta</taxon>
        <taxon>Embryophyta</taxon>
        <taxon>Tracheophyta</taxon>
        <taxon>Spermatophyta</taxon>
        <taxon>Magnoliopsida</taxon>
        <taxon>Liliopsida</taxon>
        <taxon>Poales</taxon>
        <taxon>Poaceae</taxon>
        <taxon>PACMAD clade</taxon>
        <taxon>Panicoideae</taxon>
        <taxon>Panicodae</taxon>
        <taxon>Paniceae</taxon>
        <taxon>Panicinae</taxon>
        <taxon>Panicum</taxon>
        <taxon>Panicum sect. Hiantes</taxon>
    </lineage>
</organism>
<dbReference type="Proteomes" id="UP000823388">
    <property type="component" value="Chromosome 2N"/>
</dbReference>
<evidence type="ECO:0000256" key="1">
    <source>
        <dbReference type="SAM" id="MobiDB-lite"/>
    </source>
</evidence>
<accession>A0A8T0VNR7</accession>
<feature type="region of interest" description="Disordered" evidence="1">
    <location>
        <begin position="180"/>
        <end position="213"/>
    </location>
</feature>
<name>A0A8T0VNR7_PANVG</name>
<feature type="compositionally biased region" description="Polar residues" evidence="1">
    <location>
        <begin position="61"/>
        <end position="91"/>
    </location>
</feature>
<feature type="region of interest" description="Disordered" evidence="1">
    <location>
        <begin position="1"/>
        <end position="134"/>
    </location>
</feature>
<keyword evidence="3" id="KW-1185">Reference proteome</keyword>
<sequence>MGFLQRLLRGAVRPVRGTGQTGRRAERRRSDERSPRRDPVGASAHADGEGYDFRAYGHGIASSNSGSPATMKTRSSGESAALQALSQQRPSFTRRRPHVSTRPAGVFSLRSTNDGSRRRPPPVGPSPSSQARSTLLEVARRQRRKQRKRNQEPSSVRLRCVAHLRASVCSALPLPCFPCSTPAAKDGVAPSPPPGAESPASRPPRLRPTPLTL</sequence>
<evidence type="ECO:0000313" key="2">
    <source>
        <dbReference type="EMBL" id="KAG2634163.1"/>
    </source>
</evidence>
<proteinExistence type="predicted"/>
<reference evidence="2" key="1">
    <citation type="submission" date="2020-05" db="EMBL/GenBank/DDBJ databases">
        <title>WGS assembly of Panicum virgatum.</title>
        <authorList>
            <person name="Lovell J.T."/>
            <person name="Jenkins J."/>
            <person name="Shu S."/>
            <person name="Juenger T.E."/>
            <person name="Schmutz J."/>
        </authorList>
    </citation>
    <scope>NUCLEOTIDE SEQUENCE</scope>
    <source>
        <strain evidence="2">AP13</strain>
    </source>
</reference>